<name>A0ABW4HQX9_9BACI</name>
<dbReference type="Proteomes" id="UP001597221">
    <property type="component" value="Unassembled WGS sequence"/>
</dbReference>
<evidence type="ECO:0000256" key="1">
    <source>
        <dbReference type="SAM" id="Phobius"/>
    </source>
</evidence>
<sequence>MRKRNIITAVGASVLGAGAASYLLMNDERKSKIKDKINNFMNKQDNEELTFEKAGHPDQVDARDIADLENSKMVSEGSQFGVQYYNEKRGETPLQ</sequence>
<keyword evidence="1" id="KW-0472">Membrane</keyword>
<accession>A0ABW4HQX9</accession>
<evidence type="ECO:0000313" key="2">
    <source>
        <dbReference type="EMBL" id="MFD1607522.1"/>
    </source>
</evidence>
<evidence type="ECO:0008006" key="4">
    <source>
        <dbReference type="Google" id="ProtNLM"/>
    </source>
</evidence>
<keyword evidence="3" id="KW-1185">Reference proteome</keyword>
<comment type="caution">
    <text evidence="2">The sequence shown here is derived from an EMBL/GenBank/DDBJ whole genome shotgun (WGS) entry which is preliminary data.</text>
</comment>
<dbReference type="EMBL" id="JBHUDE010000039">
    <property type="protein sequence ID" value="MFD1607522.1"/>
    <property type="molecule type" value="Genomic_DNA"/>
</dbReference>
<reference evidence="3" key="1">
    <citation type="journal article" date="2019" name="Int. J. Syst. Evol. Microbiol.">
        <title>The Global Catalogue of Microorganisms (GCM) 10K type strain sequencing project: providing services to taxonomists for standard genome sequencing and annotation.</title>
        <authorList>
            <consortium name="The Broad Institute Genomics Platform"/>
            <consortium name="The Broad Institute Genome Sequencing Center for Infectious Disease"/>
            <person name="Wu L."/>
            <person name="Ma J."/>
        </authorList>
    </citation>
    <scope>NUCLEOTIDE SEQUENCE [LARGE SCALE GENOMIC DNA]</scope>
    <source>
        <strain evidence="3">CGMCC 1.12376</strain>
    </source>
</reference>
<gene>
    <name evidence="2" type="ORF">ACFSBH_07655</name>
</gene>
<protein>
    <recommendedName>
        <fullName evidence="4">YtxH domain-containing protein</fullName>
    </recommendedName>
</protein>
<proteinExistence type="predicted"/>
<feature type="transmembrane region" description="Helical" evidence="1">
    <location>
        <begin position="6"/>
        <end position="25"/>
    </location>
</feature>
<keyword evidence="1" id="KW-1133">Transmembrane helix</keyword>
<evidence type="ECO:0000313" key="3">
    <source>
        <dbReference type="Proteomes" id="UP001597221"/>
    </source>
</evidence>
<keyword evidence="1" id="KW-0812">Transmembrane</keyword>
<organism evidence="2 3">
    <name type="scientific">Oceanobacillus luteolus</name>
    <dbReference type="NCBI Taxonomy" id="1274358"/>
    <lineage>
        <taxon>Bacteria</taxon>
        <taxon>Bacillati</taxon>
        <taxon>Bacillota</taxon>
        <taxon>Bacilli</taxon>
        <taxon>Bacillales</taxon>
        <taxon>Bacillaceae</taxon>
        <taxon>Oceanobacillus</taxon>
    </lineage>
</organism>
<dbReference type="RefSeq" id="WP_251514929.1">
    <property type="nucleotide sequence ID" value="NZ_JAMBON010000022.1"/>
</dbReference>